<dbReference type="SUPFAM" id="SSF53756">
    <property type="entry name" value="UDP-Glycosyltransferase/glycogen phosphorylase"/>
    <property type="match status" value="1"/>
</dbReference>
<keyword evidence="4" id="KW-1185">Reference proteome</keyword>
<sequence length="427" mass="46259">MTQRVLFDATRLLHRGGRRAPTGVDRVCLAYAEWLVSLSGITLTPVRIVRDQLGALDPRWFAQTVAQLRARWSGSADEAPAEAEIRLVQALGATQRGRSLIGLDPAAPDHGRQVLQGLLRGRPLPRLRRGDLYVNVGHTGLNSARVLSELTAAGVAPLILIHDLIPITHPEFCRPGEATRHRTRMRVALRHADRIVVNSAHTGEQLSAFAAREDIATPPVLAAPLGLESRFLTPGWTPAEPPYFVHVGTLEARKNLAFLLTLWRRLEERMGPATPRLVLIGRQGWENEAVMDHLERSPNLQGLVHQAADLPDAALARLMRGARAVLAPSSEEGFDLPAVEAMAMGVPLIASDIPVHRELVAGAQLIDPLDGLGWMAAIAQATATPVATLAPGPSFKAPTWPAHFEQVAAFANLPLAGKQDVLRSVRP</sequence>
<dbReference type="InterPro" id="IPR001296">
    <property type="entry name" value="Glyco_trans_1"/>
</dbReference>
<gene>
    <name evidence="3" type="ORF">JIP62_12055</name>
</gene>
<evidence type="ECO:0000259" key="2">
    <source>
        <dbReference type="Pfam" id="PF00534"/>
    </source>
</evidence>
<dbReference type="Pfam" id="PF00534">
    <property type="entry name" value="Glycos_transf_1"/>
    <property type="match status" value="1"/>
</dbReference>
<evidence type="ECO:0000313" key="3">
    <source>
        <dbReference type="EMBL" id="QQQ18039.1"/>
    </source>
</evidence>
<dbReference type="RefSeq" id="WP_201102414.1">
    <property type="nucleotide sequence ID" value="NZ_CP067977.1"/>
</dbReference>
<dbReference type="Proteomes" id="UP000595448">
    <property type="component" value="Chromosome"/>
</dbReference>
<keyword evidence="1" id="KW-0808">Transferase</keyword>
<feature type="domain" description="Glycosyl transferase family 1" evidence="2">
    <location>
        <begin position="239"/>
        <end position="362"/>
    </location>
</feature>
<proteinExistence type="predicted"/>
<dbReference type="EMBL" id="CP067977">
    <property type="protein sequence ID" value="QQQ18039.1"/>
    <property type="molecule type" value="Genomic_DNA"/>
</dbReference>
<dbReference type="Gene3D" id="3.40.50.2000">
    <property type="entry name" value="Glycogen Phosphorylase B"/>
    <property type="match status" value="1"/>
</dbReference>
<dbReference type="CDD" id="cd03809">
    <property type="entry name" value="GT4_MtfB-like"/>
    <property type="match status" value="1"/>
</dbReference>
<protein>
    <submittedName>
        <fullName evidence="3">Glycosyltransferase family 4 protein</fullName>
    </submittedName>
</protein>
<organism evidence="3 4">
    <name type="scientific">Brevundimonas vitisensis</name>
    <dbReference type="NCBI Taxonomy" id="2800818"/>
    <lineage>
        <taxon>Bacteria</taxon>
        <taxon>Pseudomonadati</taxon>
        <taxon>Pseudomonadota</taxon>
        <taxon>Alphaproteobacteria</taxon>
        <taxon>Caulobacterales</taxon>
        <taxon>Caulobacteraceae</taxon>
        <taxon>Brevundimonas</taxon>
    </lineage>
</organism>
<name>A0ABX7BKE7_9CAUL</name>
<dbReference type="PANTHER" id="PTHR46401">
    <property type="entry name" value="GLYCOSYLTRANSFERASE WBBK-RELATED"/>
    <property type="match status" value="1"/>
</dbReference>
<evidence type="ECO:0000313" key="4">
    <source>
        <dbReference type="Proteomes" id="UP000595448"/>
    </source>
</evidence>
<accession>A0ABX7BKE7</accession>
<reference evidence="3 4" key="1">
    <citation type="submission" date="2021-01" db="EMBL/GenBank/DDBJ databases">
        <title>Brevundimonas vitis sp. nov., an bacterium isolated from grape (Vitis vinifera).</title>
        <authorList>
            <person name="Jiang L."/>
            <person name="Lee J."/>
        </authorList>
    </citation>
    <scope>NUCLEOTIDE SEQUENCE [LARGE SCALE GENOMIC DNA]</scope>
    <source>
        <strain evidence="3 4">GRTSA-9</strain>
    </source>
</reference>
<dbReference type="PANTHER" id="PTHR46401:SF2">
    <property type="entry name" value="GLYCOSYLTRANSFERASE WBBK-RELATED"/>
    <property type="match status" value="1"/>
</dbReference>
<evidence type="ECO:0000256" key="1">
    <source>
        <dbReference type="ARBA" id="ARBA00022679"/>
    </source>
</evidence>